<evidence type="ECO:0000313" key="8">
    <source>
        <dbReference type="Proteomes" id="UP000823918"/>
    </source>
</evidence>
<evidence type="ECO:0000259" key="6">
    <source>
        <dbReference type="Pfam" id="PF21365"/>
    </source>
</evidence>
<dbReference type="GO" id="GO:0005975">
    <property type="term" value="P:carbohydrate metabolic process"/>
    <property type="evidence" value="ECO:0007669"/>
    <property type="project" value="InterPro"/>
</dbReference>
<dbReference type="EMBL" id="DWWA01000028">
    <property type="protein sequence ID" value="HJC72282.1"/>
    <property type="molecule type" value="Genomic_DNA"/>
</dbReference>
<dbReference type="Gene3D" id="2.60.40.1180">
    <property type="entry name" value="Golgi alpha-mannosidase II"/>
    <property type="match status" value="1"/>
</dbReference>
<evidence type="ECO:0000256" key="1">
    <source>
        <dbReference type="ARBA" id="ARBA00007806"/>
    </source>
</evidence>
<evidence type="ECO:0000256" key="3">
    <source>
        <dbReference type="ARBA" id="ARBA00023295"/>
    </source>
</evidence>
<gene>
    <name evidence="7" type="ORF">H9698_05765</name>
</gene>
<dbReference type="SUPFAM" id="SSF51011">
    <property type="entry name" value="Glycosyl hydrolase domain"/>
    <property type="match status" value="1"/>
</dbReference>
<proteinExistence type="inferred from homology"/>
<feature type="domain" description="Glycosyl hydrolase family 31 C-terminal" evidence="6">
    <location>
        <begin position="418"/>
        <end position="496"/>
    </location>
</feature>
<dbReference type="Pfam" id="PF01055">
    <property type="entry name" value="Glyco_hydro_31_2nd"/>
    <property type="match status" value="1"/>
</dbReference>
<reference evidence="7" key="1">
    <citation type="journal article" date="2021" name="PeerJ">
        <title>Extensive microbial diversity within the chicken gut microbiome revealed by metagenomics and culture.</title>
        <authorList>
            <person name="Gilroy R."/>
            <person name="Ravi A."/>
            <person name="Getino M."/>
            <person name="Pursley I."/>
            <person name="Horton D.L."/>
            <person name="Alikhan N.F."/>
            <person name="Baker D."/>
            <person name="Gharbi K."/>
            <person name="Hall N."/>
            <person name="Watson M."/>
            <person name="Adriaenssens E.M."/>
            <person name="Foster-Nyarko E."/>
            <person name="Jarju S."/>
            <person name="Secka A."/>
            <person name="Antonio M."/>
            <person name="Oren A."/>
            <person name="Chaudhuri R.R."/>
            <person name="La Ragione R."/>
            <person name="Hildebrand F."/>
            <person name="Pallen M.J."/>
        </authorList>
    </citation>
    <scope>NUCLEOTIDE SEQUENCE</scope>
    <source>
        <strain evidence="7">5933</strain>
    </source>
</reference>
<dbReference type="Pfam" id="PF21365">
    <property type="entry name" value="Glyco_hydro_31_3rd"/>
    <property type="match status" value="1"/>
</dbReference>
<comment type="caution">
    <text evidence="7">The sequence shown here is derived from an EMBL/GenBank/DDBJ whole genome shotgun (WGS) entry which is preliminary data.</text>
</comment>
<dbReference type="PANTHER" id="PTHR43053">
    <property type="entry name" value="GLYCOSIDASE FAMILY 31"/>
    <property type="match status" value="1"/>
</dbReference>
<dbReference type="PANTHER" id="PTHR43053:SF4">
    <property type="entry name" value="MYOGENESIS-REGULATING GLYCOSIDASE"/>
    <property type="match status" value="1"/>
</dbReference>
<evidence type="ECO:0000313" key="7">
    <source>
        <dbReference type="EMBL" id="HJC72282.1"/>
    </source>
</evidence>
<organism evidence="7 8">
    <name type="scientific">Candidatus Ruthenibacterium merdavium</name>
    <dbReference type="NCBI Taxonomy" id="2838752"/>
    <lineage>
        <taxon>Bacteria</taxon>
        <taxon>Bacillati</taxon>
        <taxon>Bacillota</taxon>
        <taxon>Clostridia</taxon>
        <taxon>Eubacteriales</taxon>
        <taxon>Oscillospiraceae</taxon>
        <taxon>Ruthenibacterium</taxon>
    </lineage>
</organism>
<dbReference type="InterPro" id="IPR013780">
    <property type="entry name" value="Glyco_hydro_b"/>
</dbReference>
<evidence type="ECO:0000259" key="5">
    <source>
        <dbReference type="Pfam" id="PF01055"/>
    </source>
</evidence>
<dbReference type="InterPro" id="IPR017853">
    <property type="entry name" value="GH"/>
</dbReference>
<dbReference type="SUPFAM" id="SSF51445">
    <property type="entry name" value="(Trans)glycosidases"/>
    <property type="match status" value="1"/>
</dbReference>
<name>A0A9D2TKY3_9FIRM</name>
<protein>
    <submittedName>
        <fullName evidence="7">Glycoside hydrolase family 31 protein</fullName>
    </submittedName>
</protein>
<dbReference type="CDD" id="cd06592">
    <property type="entry name" value="GH31_NET37"/>
    <property type="match status" value="1"/>
</dbReference>
<dbReference type="InterPro" id="IPR000322">
    <property type="entry name" value="Glyco_hydro_31_TIM"/>
</dbReference>
<dbReference type="AlphaFoldDB" id="A0A9D2TKY3"/>
<accession>A0A9D2TKY3</accession>
<dbReference type="Proteomes" id="UP000823918">
    <property type="component" value="Unassembled WGS sequence"/>
</dbReference>
<keyword evidence="2 4" id="KW-0378">Hydrolase</keyword>
<keyword evidence="3 4" id="KW-0326">Glycosidase</keyword>
<evidence type="ECO:0000256" key="2">
    <source>
        <dbReference type="ARBA" id="ARBA00022801"/>
    </source>
</evidence>
<dbReference type="InterPro" id="IPR050985">
    <property type="entry name" value="Alpha-glycosidase_related"/>
</dbReference>
<feature type="domain" description="Glycoside hydrolase family 31 TIM barrel" evidence="5">
    <location>
        <begin position="121"/>
        <end position="407"/>
    </location>
</feature>
<dbReference type="GO" id="GO:0004553">
    <property type="term" value="F:hydrolase activity, hydrolyzing O-glycosyl compounds"/>
    <property type="evidence" value="ECO:0007669"/>
    <property type="project" value="InterPro"/>
</dbReference>
<dbReference type="InterPro" id="IPR048395">
    <property type="entry name" value="Glyco_hydro_31_C"/>
</dbReference>
<dbReference type="Gene3D" id="3.20.20.80">
    <property type="entry name" value="Glycosidases"/>
    <property type="match status" value="1"/>
</dbReference>
<reference evidence="7" key="2">
    <citation type="submission" date="2021-04" db="EMBL/GenBank/DDBJ databases">
        <authorList>
            <person name="Gilroy R."/>
        </authorList>
    </citation>
    <scope>NUCLEOTIDE SEQUENCE</scope>
    <source>
        <strain evidence="7">5933</strain>
    </source>
</reference>
<evidence type="ECO:0000256" key="4">
    <source>
        <dbReference type="RuleBase" id="RU361185"/>
    </source>
</evidence>
<comment type="similarity">
    <text evidence="1 4">Belongs to the glycosyl hydrolase 31 family.</text>
</comment>
<sequence length="507" mass="56625">MNVPFLSGEYWYGGASHDGVKMPIGASDCYEIDCTKNETPNQMMPLFLSSKGRCLWAPEGFHIQFQCGEIVCDDCAVLTECGETLKDAFQYAAGHCFCVSGKAPDAALWRAPMFNDWIELTFYQTQEAVLRYARGIVENGFQPGVLMIDDGWAEHYGDWRFHSGRFPDAAAMLRELHHMGFQVMMWVVPYISPDTMAYRHLKEIGALICGEDGEPYITRWWNGCSAVLDIGRKEADDWMHQQLKALMDLGVDGFKFDGGDCVYYPEQEGAPTPKERCEAWVRFGAQYALNEYRASWMGAGLPVMQRLCDKPHSWGTDGLGALIPNMLAQGITGHPFCCADMVGGGEYLNFAENSDSLDEELFVCHSAVSCLTPGIQFSAAPWRVLGKEANEAIHRQLALRTEYLPVLEQVLRQSAQTGEPAVRYLEYEFPGEGCERITDCFMLGDALLIAPALEPKQAERRVYVPKGVWETPRGEMQSGGEWCVFPLENALPIVLRRKKGACGSAEV</sequence>